<keyword evidence="3 5" id="KW-0533">Nickel</keyword>
<evidence type="ECO:0000256" key="5">
    <source>
        <dbReference type="HAMAP-Rule" id="MF_00822"/>
    </source>
</evidence>
<dbReference type="Gene3D" id="2.60.260.20">
    <property type="entry name" value="Urease metallochaperone UreE, N-terminal domain"/>
    <property type="match status" value="1"/>
</dbReference>
<gene>
    <name evidence="5 8" type="primary">ureE</name>
    <name evidence="8" type="ORF">WOB96_10235</name>
</gene>
<comment type="caution">
    <text evidence="8">The sequence shown here is derived from an EMBL/GenBank/DDBJ whole genome shotgun (WGS) entry which is preliminary data.</text>
</comment>
<dbReference type="Pfam" id="PF05194">
    <property type="entry name" value="UreE_C"/>
    <property type="match status" value="1"/>
</dbReference>
<dbReference type="InterPro" id="IPR004029">
    <property type="entry name" value="UreE_N"/>
</dbReference>
<dbReference type="CDD" id="cd00571">
    <property type="entry name" value="UreE"/>
    <property type="match status" value="1"/>
</dbReference>
<dbReference type="SUPFAM" id="SSF69737">
    <property type="entry name" value="Urease metallochaperone UreE, C-terminal domain"/>
    <property type="match status" value="1"/>
</dbReference>
<keyword evidence="4 5" id="KW-0143">Chaperone</keyword>
<keyword evidence="2 5" id="KW-0963">Cytoplasm</keyword>
<comment type="similarity">
    <text evidence="5">Belongs to the UreE family.</text>
</comment>
<dbReference type="InterPro" id="IPR007864">
    <property type="entry name" value="UreE_C_dom"/>
</dbReference>
<feature type="region of interest" description="Disordered" evidence="6">
    <location>
        <begin position="135"/>
        <end position="155"/>
    </location>
</feature>
<comment type="subcellular location">
    <subcellularLocation>
        <location evidence="1 5">Cytoplasm</location>
    </subcellularLocation>
</comment>
<feature type="compositionally biased region" description="Basic and acidic residues" evidence="6">
    <location>
        <begin position="143"/>
        <end position="155"/>
    </location>
</feature>
<dbReference type="Gene3D" id="3.30.70.790">
    <property type="entry name" value="UreE, C-terminal domain"/>
    <property type="match status" value="1"/>
</dbReference>
<dbReference type="RefSeq" id="WP_341371194.1">
    <property type="nucleotide sequence ID" value="NZ_JBBPCO010000009.1"/>
</dbReference>
<name>A0ABU9DBP6_9PROT</name>
<evidence type="ECO:0000313" key="8">
    <source>
        <dbReference type="EMBL" id="MEK8090138.1"/>
    </source>
</evidence>
<evidence type="ECO:0000256" key="3">
    <source>
        <dbReference type="ARBA" id="ARBA00022596"/>
    </source>
</evidence>
<reference evidence="8 9" key="1">
    <citation type="submission" date="2024-04" db="EMBL/GenBank/DDBJ databases">
        <authorList>
            <person name="Abashina T."/>
            <person name="Shaikin A."/>
        </authorList>
    </citation>
    <scope>NUCLEOTIDE SEQUENCE [LARGE SCALE GENOMIC DNA]</scope>
    <source>
        <strain evidence="8 9">AAFK</strain>
    </source>
</reference>
<accession>A0ABU9DBP6</accession>
<evidence type="ECO:0000259" key="7">
    <source>
        <dbReference type="SMART" id="SM00988"/>
    </source>
</evidence>
<dbReference type="NCBIfam" id="NF009751">
    <property type="entry name" value="PRK13261.1-1"/>
    <property type="match status" value="1"/>
</dbReference>
<comment type="function">
    <text evidence="5">Involved in urease metallocenter assembly. Binds nickel. Probably functions as a nickel donor during metallocenter assembly.</text>
</comment>
<dbReference type="SMART" id="SM00988">
    <property type="entry name" value="UreE_N"/>
    <property type="match status" value="1"/>
</dbReference>
<dbReference type="InterPro" id="IPR012406">
    <property type="entry name" value="UreE"/>
</dbReference>
<dbReference type="Pfam" id="PF02814">
    <property type="entry name" value="UreE_N"/>
    <property type="match status" value="1"/>
</dbReference>
<dbReference type="SUPFAM" id="SSF69287">
    <property type="entry name" value="Urease metallochaperone UreE, N-terminal domain"/>
    <property type="match status" value="1"/>
</dbReference>
<keyword evidence="9" id="KW-1185">Reference proteome</keyword>
<proteinExistence type="inferred from homology"/>
<evidence type="ECO:0000256" key="1">
    <source>
        <dbReference type="ARBA" id="ARBA00004496"/>
    </source>
</evidence>
<evidence type="ECO:0000256" key="2">
    <source>
        <dbReference type="ARBA" id="ARBA00022490"/>
    </source>
</evidence>
<evidence type="ECO:0000313" key="9">
    <source>
        <dbReference type="Proteomes" id="UP001446205"/>
    </source>
</evidence>
<protein>
    <recommendedName>
        <fullName evidence="5">Urease accessory protein UreE</fullName>
    </recommendedName>
</protein>
<organism evidence="8 9">
    <name type="scientific">Thermithiobacillus plumbiphilus</name>
    <dbReference type="NCBI Taxonomy" id="1729899"/>
    <lineage>
        <taxon>Bacteria</taxon>
        <taxon>Pseudomonadati</taxon>
        <taxon>Pseudomonadota</taxon>
        <taxon>Acidithiobacillia</taxon>
        <taxon>Acidithiobacillales</taxon>
        <taxon>Thermithiobacillaceae</taxon>
        <taxon>Thermithiobacillus</taxon>
    </lineage>
</organism>
<dbReference type="EMBL" id="JBBPCO010000009">
    <property type="protein sequence ID" value="MEK8090138.1"/>
    <property type="molecule type" value="Genomic_DNA"/>
</dbReference>
<feature type="domain" description="UreE urease accessory N-terminal" evidence="7">
    <location>
        <begin position="1"/>
        <end position="66"/>
    </location>
</feature>
<dbReference type="InterPro" id="IPR036118">
    <property type="entry name" value="UreE_N_sf"/>
</dbReference>
<dbReference type="Proteomes" id="UP001446205">
    <property type="component" value="Unassembled WGS sequence"/>
</dbReference>
<sequence length="155" mass="17759">MIIFTQRLDPIPDARANMNLLLSAEERQRSRFRCHAKSGEEVELRLPRGTVLRDSDILYGDGEHVARVLARPEPVLTVSASDPLLLLRAAYHLGNRHVPLEITPEFLRLSPDPVLADMLRRLHLQVIEEIRPFQPENGAYHGHSHEPRLIHGHER</sequence>
<evidence type="ECO:0000256" key="4">
    <source>
        <dbReference type="ARBA" id="ARBA00023186"/>
    </source>
</evidence>
<dbReference type="PIRSF" id="PIRSF036402">
    <property type="entry name" value="Ureas_acces_UreE"/>
    <property type="match status" value="1"/>
</dbReference>
<dbReference type="HAMAP" id="MF_00822">
    <property type="entry name" value="UreE"/>
    <property type="match status" value="1"/>
</dbReference>
<evidence type="ECO:0000256" key="6">
    <source>
        <dbReference type="SAM" id="MobiDB-lite"/>
    </source>
</evidence>